<proteinExistence type="predicted"/>
<sequence length="78" mass="9045">MEIEEAKKMGSSGFLWEEAIDNMWLEELEHYLAAMKEMREKLATKVADQSRIRNAWNMTQPFHCGVYFGGLGNYQLGN</sequence>
<dbReference type="EMBL" id="RXIC02000021">
    <property type="protein sequence ID" value="KAB1219654.1"/>
    <property type="molecule type" value="Genomic_DNA"/>
</dbReference>
<evidence type="ECO:0000313" key="2">
    <source>
        <dbReference type="Proteomes" id="UP000516437"/>
    </source>
</evidence>
<dbReference type="Proteomes" id="UP000516437">
    <property type="component" value="Chromosome 3"/>
</dbReference>
<dbReference type="OrthoDB" id="1896642at2759"/>
<protein>
    <submittedName>
        <fullName evidence="1">Uncharacterized protein</fullName>
    </submittedName>
</protein>
<accession>A0A6A1W345</accession>
<organism evidence="1 2">
    <name type="scientific">Morella rubra</name>
    <name type="common">Chinese bayberry</name>
    <dbReference type="NCBI Taxonomy" id="262757"/>
    <lineage>
        <taxon>Eukaryota</taxon>
        <taxon>Viridiplantae</taxon>
        <taxon>Streptophyta</taxon>
        <taxon>Embryophyta</taxon>
        <taxon>Tracheophyta</taxon>
        <taxon>Spermatophyta</taxon>
        <taxon>Magnoliopsida</taxon>
        <taxon>eudicotyledons</taxon>
        <taxon>Gunneridae</taxon>
        <taxon>Pentapetalae</taxon>
        <taxon>rosids</taxon>
        <taxon>fabids</taxon>
        <taxon>Fagales</taxon>
        <taxon>Myricaceae</taxon>
        <taxon>Morella</taxon>
    </lineage>
</organism>
<name>A0A6A1W345_9ROSI</name>
<comment type="caution">
    <text evidence="1">The sequence shown here is derived from an EMBL/GenBank/DDBJ whole genome shotgun (WGS) entry which is preliminary data.</text>
</comment>
<dbReference type="AlphaFoldDB" id="A0A6A1W345"/>
<gene>
    <name evidence="1" type="ORF">CJ030_MR3G011086</name>
</gene>
<keyword evidence="2" id="KW-1185">Reference proteome</keyword>
<evidence type="ECO:0000313" key="1">
    <source>
        <dbReference type="EMBL" id="KAB1219654.1"/>
    </source>
</evidence>
<reference evidence="1 2" key="1">
    <citation type="journal article" date="2019" name="Plant Biotechnol. J.">
        <title>The red bayberry genome and genetic basis of sex determination.</title>
        <authorList>
            <person name="Jia H.M."/>
            <person name="Jia H.J."/>
            <person name="Cai Q.L."/>
            <person name="Wang Y."/>
            <person name="Zhao H.B."/>
            <person name="Yang W.F."/>
            <person name="Wang G.Y."/>
            <person name="Li Y.H."/>
            <person name="Zhan D.L."/>
            <person name="Shen Y.T."/>
            <person name="Niu Q.F."/>
            <person name="Chang L."/>
            <person name="Qiu J."/>
            <person name="Zhao L."/>
            <person name="Xie H.B."/>
            <person name="Fu W.Y."/>
            <person name="Jin J."/>
            <person name="Li X.W."/>
            <person name="Jiao Y."/>
            <person name="Zhou C.C."/>
            <person name="Tu T."/>
            <person name="Chai C.Y."/>
            <person name="Gao J.L."/>
            <person name="Fan L.J."/>
            <person name="van de Weg E."/>
            <person name="Wang J.Y."/>
            <person name="Gao Z.S."/>
        </authorList>
    </citation>
    <scope>NUCLEOTIDE SEQUENCE [LARGE SCALE GENOMIC DNA]</scope>
    <source>
        <tissue evidence="1">Leaves</tissue>
    </source>
</reference>